<dbReference type="HAMAP" id="MF_00235">
    <property type="entry name" value="Adenylate_kinase_Adk"/>
    <property type="match status" value="1"/>
</dbReference>
<keyword evidence="2" id="KW-0547">Nucleotide-binding</keyword>
<dbReference type="InterPro" id="IPR006259">
    <property type="entry name" value="Adenyl_kin_sub"/>
</dbReference>
<evidence type="ECO:0000256" key="1">
    <source>
        <dbReference type="ARBA" id="ARBA00022679"/>
    </source>
</evidence>
<dbReference type="RefSeq" id="XP_067544598.1">
    <property type="nucleotide sequence ID" value="XM_067689124.1"/>
</dbReference>
<proteinExistence type="inferred from homology"/>
<sequence>MKEKLDYKLLFVGPPLAGKGTQCKLLSKELGIPHISSGDILRLEMEKDTDLAKMIKTKLSHGEFVSDAIIMELINNAIKEQKRGFILDGYPRTVEQLNSIKFDYDAIVFINTPIEYILDRIEGRLCHPSSGRIYHTRYNPPKAMNLDDLTGEPLIKRDDDRIELVQRRVLDFIEKTGGVIERGLELKKLLTIDGGREKEEVNRDILGALEKLQ</sequence>
<accession>A0A177EDT3</accession>
<dbReference type="PROSITE" id="PS00113">
    <property type="entry name" value="ADENYLATE_KINASE"/>
    <property type="match status" value="1"/>
</dbReference>
<dbReference type="OrthoDB" id="439792at2759"/>
<dbReference type="Proteomes" id="UP000185944">
    <property type="component" value="Unassembled WGS sequence"/>
</dbReference>
<dbReference type="GO" id="GO:0005524">
    <property type="term" value="F:ATP binding"/>
    <property type="evidence" value="ECO:0007669"/>
    <property type="project" value="InterPro"/>
</dbReference>
<dbReference type="GeneID" id="93648056"/>
<evidence type="ECO:0000256" key="2">
    <source>
        <dbReference type="ARBA" id="ARBA00022741"/>
    </source>
</evidence>
<keyword evidence="1 4" id="KW-0808">Transferase</keyword>
<keyword evidence="7" id="KW-1185">Reference proteome</keyword>
<dbReference type="InterPro" id="IPR000850">
    <property type="entry name" value="Adenylat/UMP-CMP_kin"/>
</dbReference>
<dbReference type="CDD" id="cd01428">
    <property type="entry name" value="ADK"/>
    <property type="match status" value="1"/>
</dbReference>
<name>A0A177EDT3_9MICR</name>
<dbReference type="Pfam" id="PF05191">
    <property type="entry name" value="ADK_lid"/>
    <property type="match status" value="1"/>
</dbReference>
<dbReference type="VEuPathDB" id="MicrosporidiaDB:NEDG_01706"/>
<protein>
    <submittedName>
        <fullName evidence="6">Adenylate kinase</fullName>
    </submittedName>
</protein>
<organism evidence="6 7">
    <name type="scientific">Nematocida displodere</name>
    <dbReference type="NCBI Taxonomy" id="1805483"/>
    <lineage>
        <taxon>Eukaryota</taxon>
        <taxon>Fungi</taxon>
        <taxon>Fungi incertae sedis</taxon>
        <taxon>Microsporidia</taxon>
        <taxon>Nematocida</taxon>
    </lineage>
</organism>
<evidence type="ECO:0000313" key="6">
    <source>
        <dbReference type="EMBL" id="OAG30123.1"/>
    </source>
</evidence>
<gene>
    <name evidence="6" type="ORF">NEDG_01706</name>
</gene>
<dbReference type="InterPro" id="IPR007862">
    <property type="entry name" value="Adenylate_kinase_lid-dom"/>
</dbReference>
<dbReference type="AlphaFoldDB" id="A0A177EDT3"/>
<dbReference type="PRINTS" id="PR00094">
    <property type="entry name" value="ADENYLTKNASE"/>
</dbReference>
<reference evidence="6 7" key="1">
    <citation type="submission" date="2016-02" db="EMBL/GenBank/DDBJ databases">
        <title>Discovery of a natural microsporidian pathogen with a broad tissue tropism in Caenorhabditis elegans.</title>
        <authorList>
            <person name="Luallen R.J."/>
            <person name="Reinke A.W."/>
            <person name="Tong L."/>
            <person name="Botts M.R."/>
            <person name="Felix M.-A."/>
            <person name="Troemel E.R."/>
        </authorList>
    </citation>
    <scope>NUCLEOTIDE SEQUENCE [LARGE SCALE GENOMIC DNA]</scope>
    <source>
        <strain evidence="6 7">JUm2807</strain>
    </source>
</reference>
<evidence type="ECO:0000256" key="4">
    <source>
        <dbReference type="RuleBase" id="RU003330"/>
    </source>
</evidence>
<evidence type="ECO:0000259" key="5">
    <source>
        <dbReference type="Pfam" id="PF05191"/>
    </source>
</evidence>
<dbReference type="PANTHER" id="PTHR23359">
    <property type="entry name" value="NUCLEOTIDE KINASE"/>
    <property type="match status" value="1"/>
</dbReference>
<comment type="similarity">
    <text evidence="4">Belongs to the adenylate kinase family.</text>
</comment>
<evidence type="ECO:0000313" key="7">
    <source>
        <dbReference type="Proteomes" id="UP000185944"/>
    </source>
</evidence>
<dbReference type="SUPFAM" id="SSF52540">
    <property type="entry name" value="P-loop containing nucleoside triphosphate hydrolases"/>
    <property type="match status" value="1"/>
</dbReference>
<dbReference type="InterPro" id="IPR033690">
    <property type="entry name" value="Adenylat_kinase_CS"/>
</dbReference>
<dbReference type="EMBL" id="LTDL01000037">
    <property type="protein sequence ID" value="OAG30123.1"/>
    <property type="molecule type" value="Genomic_DNA"/>
</dbReference>
<dbReference type="NCBIfam" id="TIGR01351">
    <property type="entry name" value="adk"/>
    <property type="match status" value="1"/>
</dbReference>
<dbReference type="GO" id="GO:0004017">
    <property type="term" value="F:AMP kinase activity"/>
    <property type="evidence" value="ECO:0007669"/>
    <property type="project" value="InterPro"/>
</dbReference>
<dbReference type="STRING" id="1805483.A0A177EDT3"/>
<dbReference type="InterPro" id="IPR027417">
    <property type="entry name" value="P-loop_NTPase"/>
</dbReference>
<evidence type="ECO:0000256" key="3">
    <source>
        <dbReference type="ARBA" id="ARBA00022777"/>
    </source>
</evidence>
<dbReference type="Pfam" id="PF00406">
    <property type="entry name" value="ADK"/>
    <property type="match status" value="1"/>
</dbReference>
<comment type="caution">
    <text evidence="6">The sequence shown here is derived from an EMBL/GenBank/DDBJ whole genome shotgun (WGS) entry which is preliminary data.</text>
</comment>
<feature type="domain" description="Adenylate kinase active site lid" evidence="5">
    <location>
        <begin position="124"/>
        <end position="159"/>
    </location>
</feature>
<dbReference type="Gene3D" id="3.40.50.300">
    <property type="entry name" value="P-loop containing nucleotide triphosphate hydrolases"/>
    <property type="match status" value="1"/>
</dbReference>
<keyword evidence="3 4" id="KW-0418">Kinase</keyword>